<dbReference type="AlphaFoldDB" id="A0A7W9GWE7"/>
<dbReference type="PANTHER" id="PTHR30193:SF37">
    <property type="entry name" value="INNER MEMBRANE ABC TRANSPORTER PERMEASE PROTEIN YCJO"/>
    <property type="match status" value="1"/>
</dbReference>
<evidence type="ECO:0000313" key="10">
    <source>
        <dbReference type="EMBL" id="MBB5791019.1"/>
    </source>
</evidence>
<evidence type="ECO:0000256" key="5">
    <source>
        <dbReference type="ARBA" id="ARBA00022989"/>
    </source>
</evidence>
<sequence>MTQLTDTGRRPAPPGGSLGPPARRPRLTQARRELIAGYLFTSPQVIGYLAVVVVPMVALFWYSFQEFSALSGSSEFAGTENYQRLLDDPNLPTVLRSTGIFVVGLVVLGVPFALFLAVLVNQRIAGIKVFRAIFFAPALVSVAAWVIVWQFMLLPDGAVNGLLRMISVDGPNWLREPVPAMVCVIVVQALKGVGINMLIFLAALQGVPKELTEAARVDGAGRLRTFRSVTVPMISPEILMVTILMTIGSLKVFAQVLLLTEGGPGYETTVLAYYIYRQAFGNGDFGYAGALSVLLFLVLVVLTGVMWVARKRVVFHESD</sequence>
<feature type="transmembrane region" description="Helical" evidence="7">
    <location>
        <begin position="99"/>
        <end position="120"/>
    </location>
</feature>
<dbReference type="PANTHER" id="PTHR30193">
    <property type="entry name" value="ABC TRANSPORTER PERMEASE PROTEIN"/>
    <property type="match status" value="1"/>
</dbReference>
<dbReference type="Gene3D" id="1.10.3720.10">
    <property type="entry name" value="MetI-like"/>
    <property type="match status" value="1"/>
</dbReference>
<feature type="transmembrane region" description="Helical" evidence="7">
    <location>
        <begin position="178"/>
        <end position="204"/>
    </location>
</feature>
<keyword evidence="4 7" id="KW-0812">Transmembrane</keyword>
<dbReference type="PROSITE" id="PS50928">
    <property type="entry name" value="ABC_TM1"/>
    <property type="match status" value="1"/>
</dbReference>
<dbReference type="CDD" id="cd06261">
    <property type="entry name" value="TM_PBP2"/>
    <property type="match status" value="1"/>
</dbReference>
<keyword evidence="3" id="KW-1003">Cell membrane</keyword>
<comment type="subcellular location">
    <subcellularLocation>
        <location evidence="1 7">Cell membrane</location>
        <topology evidence="1 7">Multi-pass membrane protein</topology>
    </subcellularLocation>
</comment>
<dbReference type="SUPFAM" id="SSF161098">
    <property type="entry name" value="MetI-like"/>
    <property type="match status" value="1"/>
</dbReference>
<protein>
    <submittedName>
        <fullName evidence="10">Multiple sugar transport system permease protein</fullName>
    </submittedName>
</protein>
<evidence type="ECO:0000256" key="8">
    <source>
        <dbReference type="SAM" id="MobiDB-lite"/>
    </source>
</evidence>
<feature type="region of interest" description="Disordered" evidence="8">
    <location>
        <begin position="1"/>
        <end position="24"/>
    </location>
</feature>
<evidence type="ECO:0000256" key="3">
    <source>
        <dbReference type="ARBA" id="ARBA00022475"/>
    </source>
</evidence>
<evidence type="ECO:0000313" key="11">
    <source>
        <dbReference type="Proteomes" id="UP000542813"/>
    </source>
</evidence>
<reference evidence="10 11" key="1">
    <citation type="submission" date="2020-08" db="EMBL/GenBank/DDBJ databases">
        <title>Sequencing the genomes of 1000 actinobacteria strains.</title>
        <authorList>
            <person name="Klenk H.-P."/>
        </authorList>
    </citation>
    <scope>NUCLEOTIDE SEQUENCE [LARGE SCALE GENOMIC DNA]</scope>
    <source>
        <strain evidence="10 11">DSM 102122</strain>
    </source>
</reference>
<evidence type="ECO:0000256" key="2">
    <source>
        <dbReference type="ARBA" id="ARBA00022448"/>
    </source>
</evidence>
<proteinExistence type="inferred from homology"/>
<keyword evidence="11" id="KW-1185">Reference proteome</keyword>
<keyword evidence="10" id="KW-0762">Sugar transport</keyword>
<dbReference type="InterPro" id="IPR051393">
    <property type="entry name" value="ABC_transporter_permease"/>
</dbReference>
<feature type="domain" description="ABC transmembrane type-1" evidence="9">
    <location>
        <begin position="95"/>
        <end position="306"/>
    </location>
</feature>
<dbReference type="GO" id="GO:0005886">
    <property type="term" value="C:plasma membrane"/>
    <property type="evidence" value="ECO:0007669"/>
    <property type="project" value="UniProtKB-SubCell"/>
</dbReference>
<gene>
    <name evidence="10" type="ORF">HD601_005594</name>
</gene>
<name>A0A7W9GWE7_9ACTN</name>
<feature type="transmembrane region" description="Helical" evidence="7">
    <location>
        <begin position="132"/>
        <end position="152"/>
    </location>
</feature>
<accession>A0A7W9GWE7</accession>
<dbReference type="GO" id="GO:0055085">
    <property type="term" value="P:transmembrane transport"/>
    <property type="evidence" value="ECO:0007669"/>
    <property type="project" value="InterPro"/>
</dbReference>
<keyword evidence="6 7" id="KW-0472">Membrane</keyword>
<dbReference type="EMBL" id="JACHMM010000001">
    <property type="protein sequence ID" value="MBB5791019.1"/>
    <property type="molecule type" value="Genomic_DNA"/>
</dbReference>
<organism evidence="10 11">
    <name type="scientific">Jiangella mangrovi</name>
    <dbReference type="NCBI Taxonomy" id="1524084"/>
    <lineage>
        <taxon>Bacteria</taxon>
        <taxon>Bacillati</taxon>
        <taxon>Actinomycetota</taxon>
        <taxon>Actinomycetes</taxon>
        <taxon>Jiangellales</taxon>
        <taxon>Jiangellaceae</taxon>
        <taxon>Jiangella</taxon>
    </lineage>
</organism>
<evidence type="ECO:0000256" key="7">
    <source>
        <dbReference type="RuleBase" id="RU363032"/>
    </source>
</evidence>
<keyword evidence="5 7" id="KW-1133">Transmembrane helix</keyword>
<comment type="similarity">
    <text evidence="7">Belongs to the binding-protein-dependent transport system permease family.</text>
</comment>
<evidence type="ECO:0000256" key="1">
    <source>
        <dbReference type="ARBA" id="ARBA00004651"/>
    </source>
</evidence>
<evidence type="ECO:0000256" key="4">
    <source>
        <dbReference type="ARBA" id="ARBA00022692"/>
    </source>
</evidence>
<keyword evidence="2 7" id="KW-0813">Transport</keyword>
<comment type="caution">
    <text evidence="10">The sequence shown here is derived from an EMBL/GenBank/DDBJ whole genome shotgun (WGS) entry which is preliminary data.</text>
</comment>
<evidence type="ECO:0000256" key="6">
    <source>
        <dbReference type="ARBA" id="ARBA00023136"/>
    </source>
</evidence>
<dbReference type="Pfam" id="PF00528">
    <property type="entry name" value="BPD_transp_1"/>
    <property type="match status" value="1"/>
</dbReference>
<dbReference type="InterPro" id="IPR000515">
    <property type="entry name" value="MetI-like"/>
</dbReference>
<dbReference type="Proteomes" id="UP000542813">
    <property type="component" value="Unassembled WGS sequence"/>
</dbReference>
<evidence type="ECO:0000259" key="9">
    <source>
        <dbReference type="PROSITE" id="PS50928"/>
    </source>
</evidence>
<feature type="transmembrane region" description="Helical" evidence="7">
    <location>
        <begin position="34"/>
        <end position="62"/>
    </location>
</feature>
<dbReference type="InterPro" id="IPR035906">
    <property type="entry name" value="MetI-like_sf"/>
</dbReference>
<feature type="transmembrane region" description="Helical" evidence="7">
    <location>
        <begin position="285"/>
        <end position="309"/>
    </location>
</feature>